<evidence type="ECO:0000313" key="6">
    <source>
        <dbReference type="EMBL" id="MFC0475749.1"/>
    </source>
</evidence>
<keyword evidence="3 5" id="KW-0904">Protein phosphatase</keyword>
<evidence type="ECO:0000313" key="7">
    <source>
        <dbReference type="Proteomes" id="UP001589738"/>
    </source>
</evidence>
<dbReference type="EC" id="3.1.3.48" evidence="5"/>
<sequence>MIDIHCHILPSLDDGAKDISESVAMAREAVKEGIDTIIATPHHKNGRYDNNKQTIIEEVTKLNEVLQKGQIPLKILPGQETRIFGEFLEEEELIHILPLNQTQYVFVELPSGHVPRYTDRLLFDIQLKGLTPIIVHPERNTEIITNPDILYNLVKKGALTQLTASSVAGYFGKKIQKFSTQLIEANLTHFLASDAHNVNNRTFKVMDALDIVESKFGNDMVYFYTENAELLIEGKNVMKEIPEKVKVKKFLGIF</sequence>
<dbReference type="Pfam" id="PF19567">
    <property type="entry name" value="CpsB_CapC"/>
    <property type="match status" value="1"/>
</dbReference>
<evidence type="ECO:0000256" key="1">
    <source>
        <dbReference type="ARBA" id="ARBA00005750"/>
    </source>
</evidence>
<dbReference type="PANTHER" id="PTHR39181:SF1">
    <property type="entry name" value="TYROSINE-PROTEIN PHOSPHATASE YWQE"/>
    <property type="match status" value="1"/>
</dbReference>
<name>A0ABV6KQY8_9BACI</name>
<protein>
    <recommendedName>
        <fullName evidence="5">Tyrosine-protein phosphatase</fullName>
        <ecNumber evidence="5">3.1.3.48</ecNumber>
    </recommendedName>
</protein>
<gene>
    <name evidence="6" type="ORF">ACFFHF_10895</name>
</gene>
<dbReference type="InterPro" id="IPR016195">
    <property type="entry name" value="Pol/histidinol_Pase-like"/>
</dbReference>
<proteinExistence type="inferred from homology"/>
<comment type="caution">
    <text evidence="6">The sequence shown here is derived from an EMBL/GenBank/DDBJ whole genome shotgun (WGS) entry which is preliminary data.</text>
</comment>
<dbReference type="PIRSF" id="PIRSF016557">
    <property type="entry name" value="Caps_synth_CpsB"/>
    <property type="match status" value="1"/>
</dbReference>
<comment type="similarity">
    <text evidence="1 5">Belongs to the metallo-dependent hydrolases superfamily. CpsB/CapC family.</text>
</comment>
<dbReference type="PANTHER" id="PTHR39181">
    <property type="entry name" value="TYROSINE-PROTEIN PHOSPHATASE YWQE"/>
    <property type="match status" value="1"/>
</dbReference>
<dbReference type="SUPFAM" id="SSF89550">
    <property type="entry name" value="PHP domain-like"/>
    <property type="match status" value="1"/>
</dbReference>
<dbReference type="Gene3D" id="3.20.20.140">
    <property type="entry name" value="Metal-dependent hydrolases"/>
    <property type="match status" value="1"/>
</dbReference>
<keyword evidence="7" id="KW-1185">Reference proteome</keyword>
<evidence type="ECO:0000256" key="5">
    <source>
        <dbReference type="PIRNR" id="PIRNR016557"/>
    </source>
</evidence>
<dbReference type="InterPro" id="IPR016667">
    <property type="entry name" value="Caps_polysacc_synth_CpsB/CapC"/>
</dbReference>
<dbReference type="EMBL" id="JBHLUU010000032">
    <property type="protein sequence ID" value="MFC0475749.1"/>
    <property type="molecule type" value="Genomic_DNA"/>
</dbReference>
<organism evidence="6 7">
    <name type="scientific">Robertmurraya beringensis</name>
    <dbReference type="NCBI Taxonomy" id="641660"/>
    <lineage>
        <taxon>Bacteria</taxon>
        <taxon>Bacillati</taxon>
        <taxon>Bacillota</taxon>
        <taxon>Bacilli</taxon>
        <taxon>Bacillales</taxon>
        <taxon>Bacillaceae</taxon>
        <taxon>Robertmurraya</taxon>
    </lineage>
</organism>
<reference evidence="6 7" key="1">
    <citation type="submission" date="2024-09" db="EMBL/GenBank/DDBJ databases">
        <authorList>
            <person name="Sun Q."/>
            <person name="Mori K."/>
        </authorList>
    </citation>
    <scope>NUCLEOTIDE SEQUENCE [LARGE SCALE GENOMIC DNA]</scope>
    <source>
        <strain evidence="6 7">CGMCC 1.9126</strain>
    </source>
</reference>
<evidence type="ECO:0000256" key="2">
    <source>
        <dbReference type="ARBA" id="ARBA00022801"/>
    </source>
</evidence>
<comment type="catalytic activity">
    <reaction evidence="4 5">
        <text>O-phospho-L-tyrosyl-[protein] + H2O = L-tyrosyl-[protein] + phosphate</text>
        <dbReference type="Rhea" id="RHEA:10684"/>
        <dbReference type="Rhea" id="RHEA-COMP:10136"/>
        <dbReference type="Rhea" id="RHEA-COMP:20101"/>
        <dbReference type="ChEBI" id="CHEBI:15377"/>
        <dbReference type="ChEBI" id="CHEBI:43474"/>
        <dbReference type="ChEBI" id="CHEBI:46858"/>
        <dbReference type="ChEBI" id="CHEBI:61978"/>
        <dbReference type="EC" id="3.1.3.48"/>
    </reaction>
</comment>
<evidence type="ECO:0000256" key="4">
    <source>
        <dbReference type="ARBA" id="ARBA00051722"/>
    </source>
</evidence>
<dbReference type="RefSeq" id="WP_377058122.1">
    <property type="nucleotide sequence ID" value="NZ_JBHLUU010000032.1"/>
</dbReference>
<dbReference type="Proteomes" id="UP001589738">
    <property type="component" value="Unassembled WGS sequence"/>
</dbReference>
<keyword evidence="2 5" id="KW-0378">Hydrolase</keyword>
<evidence type="ECO:0000256" key="3">
    <source>
        <dbReference type="ARBA" id="ARBA00022912"/>
    </source>
</evidence>
<accession>A0ABV6KQY8</accession>